<dbReference type="InterPro" id="IPR050738">
    <property type="entry name" value="Sulfatase"/>
</dbReference>
<dbReference type="SUPFAM" id="SSF49785">
    <property type="entry name" value="Galactose-binding domain-like"/>
    <property type="match status" value="1"/>
</dbReference>
<keyword evidence="11" id="KW-1185">Reference proteome</keyword>
<evidence type="ECO:0000256" key="6">
    <source>
        <dbReference type="ARBA" id="ARBA00022837"/>
    </source>
</evidence>
<reference evidence="10 11" key="1">
    <citation type="submission" date="2019-02" db="EMBL/GenBank/DDBJ databases">
        <title>Deep-cultivation of Planctomycetes and their phenomic and genomic characterization uncovers novel biology.</title>
        <authorList>
            <person name="Wiegand S."/>
            <person name="Jogler M."/>
            <person name="Boedeker C."/>
            <person name="Pinto D."/>
            <person name="Vollmers J."/>
            <person name="Rivas-Marin E."/>
            <person name="Kohn T."/>
            <person name="Peeters S.H."/>
            <person name="Heuer A."/>
            <person name="Rast P."/>
            <person name="Oberbeckmann S."/>
            <person name="Bunk B."/>
            <person name="Jeske O."/>
            <person name="Meyerdierks A."/>
            <person name="Storesund J.E."/>
            <person name="Kallscheuer N."/>
            <person name="Luecker S."/>
            <person name="Lage O.M."/>
            <person name="Pohl T."/>
            <person name="Merkel B.J."/>
            <person name="Hornburger P."/>
            <person name="Mueller R.-W."/>
            <person name="Bruemmer F."/>
            <person name="Labrenz M."/>
            <person name="Spormann A.M."/>
            <person name="Op den Camp H."/>
            <person name="Overmann J."/>
            <person name="Amann R."/>
            <person name="Jetten M.S.M."/>
            <person name="Mascher T."/>
            <person name="Medema M.H."/>
            <person name="Devos D.P."/>
            <person name="Kaster A.-K."/>
            <person name="Ovreas L."/>
            <person name="Rohde M."/>
            <person name="Galperin M.Y."/>
            <person name="Jogler C."/>
        </authorList>
    </citation>
    <scope>NUCLEOTIDE SEQUENCE [LARGE SCALE GENOMIC DNA]</scope>
    <source>
        <strain evidence="10 11">ETA_A8</strain>
    </source>
</reference>
<evidence type="ECO:0000313" key="11">
    <source>
        <dbReference type="Proteomes" id="UP000315017"/>
    </source>
</evidence>
<dbReference type="InterPro" id="IPR017850">
    <property type="entry name" value="Alkaline_phosphatase_core_sf"/>
</dbReference>
<evidence type="ECO:0000313" key="10">
    <source>
        <dbReference type="EMBL" id="QDU27535.1"/>
    </source>
</evidence>
<dbReference type="OrthoDB" id="9783154at2"/>
<feature type="domain" description="DUF5077" evidence="9">
    <location>
        <begin position="506"/>
        <end position="603"/>
    </location>
</feature>
<dbReference type="KEGG" id="aagg:ETAA8_26230"/>
<keyword evidence="6" id="KW-0106">Calcium</keyword>
<dbReference type="Gene3D" id="3.40.720.10">
    <property type="entry name" value="Alkaline Phosphatase, subunit A"/>
    <property type="match status" value="1"/>
</dbReference>
<dbReference type="InterPro" id="IPR031712">
    <property type="entry name" value="DUF5077"/>
</dbReference>
<dbReference type="Gene3D" id="2.60.120.260">
    <property type="entry name" value="Galactose-binding domain-like"/>
    <property type="match status" value="1"/>
</dbReference>
<dbReference type="PANTHER" id="PTHR42693:SF42">
    <property type="entry name" value="ARYLSULFATASE G"/>
    <property type="match status" value="1"/>
</dbReference>
<evidence type="ECO:0000256" key="7">
    <source>
        <dbReference type="SAM" id="SignalP"/>
    </source>
</evidence>
<comment type="cofactor">
    <cofactor evidence="1">
        <name>Ca(2+)</name>
        <dbReference type="ChEBI" id="CHEBI:29108"/>
    </cofactor>
</comment>
<dbReference type="AlphaFoldDB" id="A0A517YBB6"/>
<dbReference type="Gene3D" id="3.30.1120.10">
    <property type="match status" value="1"/>
</dbReference>
<name>A0A517YBB6_9BACT</name>
<feature type="signal peptide" evidence="7">
    <location>
        <begin position="1"/>
        <end position="24"/>
    </location>
</feature>
<evidence type="ECO:0000256" key="1">
    <source>
        <dbReference type="ARBA" id="ARBA00001913"/>
    </source>
</evidence>
<keyword evidence="5 10" id="KW-0378">Hydrolase</keyword>
<dbReference type="GO" id="GO:0004065">
    <property type="term" value="F:arylsulfatase activity"/>
    <property type="evidence" value="ECO:0007669"/>
    <property type="project" value="UniProtKB-EC"/>
</dbReference>
<feature type="chain" id="PRO_5021767523" evidence="7">
    <location>
        <begin position="25"/>
        <end position="612"/>
    </location>
</feature>
<comment type="similarity">
    <text evidence="2">Belongs to the sulfatase family.</text>
</comment>
<dbReference type="Pfam" id="PF16871">
    <property type="entry name" value="DUF5077"/>
    <property type="match status" value="1"/>
</dbReference>
<accession>A0A517YBB6</accession>
<organism evidence="10 11">
    <name type="scientific">Anatilimnocola aggregata</name>
    <dbReference type="NCBI Taxonomy" id="2528021"/>
    <lineage>
        <taxon>Bacteria</taxon>
        <taxon>Pseudomonadati</taxon>
        <taxon>Planctomycetota</taxon>
        <taxon>Planctomycetia</taxon>
        <taxon>Pirellulales</taxon>
        <taxon>Pirellulaceae</taxon>
        <taxon>Anatilimnocola</taxon>
    </lineage>
</organism>
<evidence type="ECO:0000259" key="8">
    <source>
        <dbReference type="Pfam" id="PF00884"/>
    </source>
</evidence>
<proteinExistence type="inferred from homology"/>
<sequence precursor="true">MYKRIGLFLSFSSIVLFITQSLQAADDKPAVVPPNVLLIVIDDMGWADLGCYGSKFHRSPQLDQLAKEGLRFTDAYASCPVCSPTRAAIMTGRWPARLNLTDWLPGRGDQPSQKLARPKIEQQLPLAEVTIAERLRAAGYRTASIGKWHLGGTGFGPEEQGFELNIAGDQGGSPPGYFAPFGNPGGKRKGRQLKGLEAAKDGEYLTDLLTDAAINFIQKNKSEPFFLYLPHYTVHIPLQAKAEVIKKYPADSKFSGQQNSGVYAAMIESLDDGIGRIMKTLDELKLAENTLVIFTSDNGGLATLEGAHTPATSNAPLREGKGFLYEGGIRVPLIMRWPRGIQPGTSSVPVSSIDLLPTIMEICNLPVPTEIDGQSIVPVWKQTKERRKSPLFWHYPHYANQGGKPGGAIRSDRWKLIEFYEDDRRELFDVASDMREGRNVAAQNPQVVADLKKQLDDWRESVGAKMMTPNPDYSPNAQAADGTVSLPGKWVTVHGETLRFEPLPHKNTLGYWTNPNDWASWEFDLKQPGTYEVELTIGCGNGSGGSEVDVLVGEQKLSFVVEQTGGFQNFVARKIGKIELTKAGRHTLEIRPQKKPGAAVMDVPLVKLLPVK</sequence>
<gene>
    <name evidence="10" type="primary">atsA_20</name>
    <name evidence="10" type="ORF">ETAA8_26230</name>
</gene>
<dbReference type="InterPro" id="IPR000917">
    <property type="entry name" value="Sulfatase_N"/>
</dbReference>
<protein>
    <submittedName>
        <fullName evidence="10">Arylsulfatase</fullName>
        <ecNumber evidence="10">3.1.6.1</ecNumber>
    </submittedName>
</protein>
<dbReference type="Pfam" id="PF00884">
    <property type="entry name" value="Sulfatase"/>
    <property type="match status" value="1"/>
</dbReference>
<keyword evidence="3" id="KW-0479">Metal-binding</keyword>
<dbReference type="Proteomes" id="UP000315017">
    <property type="component" value="Chromosome"/>
</dbReference>
<dbReference type="RefSeq" id="WP_145088436.1">
    <property type="nucleotide sequence ID" value="NZ_CP036274.1"/>
</dbReference>
<evidence type="ECO:0000256" key="3">
    <source>
        <dbReference type="ARBA" id="ARBA00022723"/>
    </source>
</evidence>
<dbReference type="CDD" id="cd16144">
    <property type="entry name" value="ARS_like"/>
    <property type="match status" value="1"/>
</dbReference>
<keyword evidence="4 7" id="KW-0732">Signal</keyword>
<dbReference type="InterPro" id="IPR024607">
    <property type="entry name" value="Sulfatase_CS"/>
</dbReference>
<dbReference type="GO" id="GO:0046872">
    <property type="term" value="F:metal ion binding"/>
    <property type="evidence" value="ECO:0007669"/>
    <property type="project" value="UniProtKB-KW"/>
</dbReference>
<dbReference type="SUPFAM" id="SSF53649">
    <property type="entry name" value="Alkaline phosphatase-like"/>
    <property type="match status" value="1"/>
</dbReference>
<dbReference type="PANTHER" id="PTHR42693">
    <property type="entry name" value="ARYLSULFATASE FAMILY MEMBER"/>
    <property type="match status" value="1"/>
</dbReference>
<dbReference type="PROSITE" id="PS00149">
    <property type="entry name" value="SULFATASE_2"/>
    <property type="match status" value="1"/>
</dbReference>
<evidence type="ECO:0000256" key="5">
    <source>
        <dbReference type="ARBA" id="ARBA00022801"/>
    </source>
</evidence>
<feature type="domain" description="Sulfatase N-terminal" evidence="8">
    <location>
        <begin position="34"/>
        <end position="362"/>
    </location>
</feature>
<dbReference type="InterPro" id="IPR008979">
    <property type="entry name" value="Galactose-bd-like_sf"/>
</dbReference>
<dbReference type="EC" id="3.1.6.1" evidence="10"/>
<dbReference type="EMBL" id="CP036274">
    <property type="protein sequence ID" value="QDU27535.1"/>
    <property type="molecule type" value="Genomic_DNA"/>
</dbReference>
<evidence type="ECO:0000256" key="2">
    <source>
        <dbReference type="ARBA" id="ARBA00008779"/>
    </source>
</evidence>
<evidence type="ECO:0000256" key="4">
    <source>
        <dbReference type="ARBA" id="ARBA00022729"/>
    </source>
</evidence>
<evidence type="ECO:0000259" key="9">
    <source>
        <dbReference type="Pfam" id="PF16871"/>
    </source>
</evidence>
<dbReference type="PROSITE" id="PS00523">
    <property type="entry name" value="SULFATASE_1"/>
    <property type="match status" value="1"/>
</dbReference>